<proteinExistence type="predicted"/>
<name>A0A5C1DFC6_9NEIS</name>
<organism evidence="1 2">
    <name type="scientific">Chromobacterium paludis</name>
    <dbReference type="NCBI Taxonomy" id="2605945"/>
    <lineage>
        <taxon>Bacteria</taxon>
        <taxon>Pseudomonadati</taxon>
        <taxon>Pseudomonadota</taxon>
        <taxon>Betaproteobacteria</taxon>
        <taxon>Neisseriales</taxon>
        <taxon>Chromobacteriaceae</taxon>
        <taxon>Chromobacterium</taxon>
    </lineage>
</organism>
<keyword evidence="2" id="KW-1185">Reference proteome</keyword>
<dbReference type="Proteomes" id="UP000322079">
    <property type="component" value="Chromosome"/>
</dbReference>
<dbReference type="AlphaFoldDB" id="A0A5C1DFC6"/>
<reference evidence="1 2" key="1">
    <citation type="submission" date="2019-08" db="EMBL/GenBank/DDBJ databases">
        <title>Chromobacterium paludis, a novel bacterium isolated from a Maryland marsh pond.</title>
        <authorList>
            <person name="Blackburn M.B."/>
            <person name="Gundersen-Rindal D.E."/>
        </authorList>
    </citation>
    <scope>NUCLEOTIDE SEQUENCE [LARGE SCALE GENOMIC DNA]</scope>
    <source>
        <strain evidence="2">IIBBL 257-1</strain>
    </source>
</reference>
<gene>
    <name evidence="1" type="ORF">FYK34_07900</name>
</gene>
<protein>
    <submittedName>
        <fullName evidence="1">Uncharacterized protein</fullName>
    </submittedName>
</protein>
<dbReference type="RefSeq" id="WP_149295855.1">
    <property type="nucleotide sequence ID" value="NZ_CP043473.1"/>
</dbReference>
<evidence type="ECO:0000313" key="2">
    <source>
        <dbReference type="Proteomes" id="UP000322079"/>
    </source>
</evidence>
<accession>A0A5C1DFC6</accession>
<dbReference type="KEGG" id="chrm:FYK34_07900"/>
<dbReference type="EMBL" id="CP043473">
    <property type="protein sequence ID" value="QEL55492.1"/>
    <property type="molecule type" value="Genomic_DNA"/>
</dbReference>
<evidence type="ECO:0000313" key="1">
    <source>
        <dbReference type="EMBL" id="QEL55492.1"/>
    </source>
</evidence>
<sequence length="162" mass="18070">MDQAKLTEANELAYEASRQLNAIIVRRVAIQDAIIRWLAKGEDEICDIVLSNGAGESQLRLTVFGWPIELQFHTVAQKGSACELVLLLDFVYLNLDKPESIYTAWVPSNGRLFDASGSSDFPCDKPISIEKLLKMLMLSVYKSKLMQVDTSSGKSSGFFEIF</sequence>